<dbReference type="PANTHER" id="PTHR36927">
    <property type="entry name" value="BLR4337 PROTEIN"/>
    <property type="match status" value="1"/>
</dbReference>
<feature type="transmembrane region" description="Helical" evidence="1">
    <location>
        <begin position="347"/>
        <end position="363"/>
    </location>
</feature>
<keyword evidence="3" id="KW-0012">Acyltransferase</keyword>
<dbReference type="GO" id="GO:0016746">
    <property type="term" value="F:acyltransferase activity"/>
    <property type="evidence" value="ECO:0007669"/>
    <property type="project" value="UniProtKB-KW"/>
</dbReference>
<keyword evidence="3" id="KW-0808">Transferase</keyword>
<dbReference type="RefSeq" id="WP_218315770.1">
    <property type="nucleotide sequence ID" value="NZ_JAGSPB010000001.1"/>
</dbReference>
<dbReference type="InterPro" id="IPR050623">
    <property type="entry name" value="Glucan_succinyl_AcylTrfase"/>
</dbReference>
<proteinExistence type="predicted"/>
<keyword evidence="1" id="KW-1133">Transmembrane helix</keyword>
<evidence type="ECO:0000313" key="4">
    <source>
        <dbReference type="Proteomes" id="UP000699975"/>
    </source>
</evidence>
<feature type="transmembrane region" description="Helical" evidence="1">
    <location>
        <begin position="305"/>
        <end position="326"/>
    </location>
</feature>
<accession>A0ABS6SLA3</accession>
<protein>
    <submittedName>
        <fullName evidence="3">Acyltransferase family protein</fullName>
    </submittedName>
</protein>
<keyword evidence="1" id="KW-0812">Transmembrane</keyword>
<dbReference type="PANTHER" id="PTHR36927:SF1">
    <property type="entry name" value="MDO-LIKE PROTEIN"/>
    <property type="match status" value="1"/>
</dbReference>
<organism evidence="3 4">
    <name type="scientific">Erythrobacter ani</name>
    <dbReference type="NCBI Taxonomy" id="2827235"/>
    <lineage>
        <taxon>Bacteria</taxon>
        <taxon>Pseudomonadati</taxon>
        <taxon>Pseudomonadota</taxon>
        <taxon>Alphaproteobacteria</taxon>
        <taxon>Sphingomonadales</taxon>
        <taxon>Erythrobacteraceae</taxon>
        <taxon>Erythrobacter/Porphyrobacter group</taxon>
        <taxon>Erythrobacter</taxon>
    </lineage>
</organism>
<feature type="transmembrane region" description="Helical" evidence="1">
    <location>
        <begin position="117"/>
        <end position="138"/>
    </location>
</feature>
<reference evidence="3 4" key="1">
    <citation type="submission" date="2021-04" db="EMBL/GenBank/DDBJ databases">
        <authorList>
            <person name="Pira H."/>
            <person name="Risdian C."/>
            <person name="Wink J."/>
        </authorList>
    </citation>
    <scope>NUCLEOTIDE SEQUENCE [LARGE SCALE GENOMIC DNA]</scope>
    <source>
        <strain evidence="3 4">WH131</strain>
    </source>
</reference>
<gene>
    <name evidence="3" type="ORF">KCG45_03815</name>
</gene>
<feature type="transmembrane region" description="Helical" evidence="1">
    <location>
        <begin position="87"/>
        <end position="105"/>
    </location>
</feature>
<feature type="transmembrane region" description="Helical" evidence="1">
    <location>
        <begin position="45"/>
        <end position="67"/>
    </location>
</feature>
<comment type="caution">
    <text evidence="3">The sequence shown here is derived from an EMBL/GenBank/DDBJ whole genome shotgun (WGS) entry which is preliminary data.</text>
</comment>
<evidence type="ECO:0000259" key="2">
    <source>
        <dbReference type="Pfam" id="PF01757"/>
    </source>
</evidence>
<dbReference type="Pfam" id="PF01757">
    <property type="entry name" value="Acyl_transf_3"/>
    <property type="match status" value="1"/>
</dbReference>
<feature type="transmembrane region" description="Helical" evidence="1">
    <location>
        <begin position="254"/>
        <end position="272"/>
    </location>
</feature>
<sequence length="413" mass="44910">MNKPQTFRNAGGRHGAGRAAGADGAIIAARLADGSRLHFLDTIRAAAMLLGIPFHAALIYAAGPSWFVSSDVSHVAYSYFGGISSGVRMPLFFCVAGMLSAIVLEQRDPRAWLRKRFFRLGLPLLAATLLIGPAVMLAKANIDPSPGAFDRWIALMSTPGKDWVGHLWFLQVLIGCSALAAVLALLKGRGDSQGEDASSKLGFLQSIRPTLGFFLLAGVAVSLWRLGVNGVFYFGETRLGLGGWLHETVRLEALLEYTPYFIIGLILAGRPIMKSGKTAAAWALLAVCGAVYASVWMTPEVPARVMKYIVLGPFSVLGSILVLDVLRGVISRRSAVTDYFVRASYNVYLFHYPIVVGLGVYFLRIDLPIHLEFVTIVMVTLLVTLAIDAIIRRTALLELLFNGVLQEKRFSIR</sequence>
<evidence type="ECO:0000313" key="3">
    <source>
        <dbReference type="EMBL" id="MBV7265292.1"/>
    </source>
</evidence>
<feature type="domain" description="Acyltransferase 3" evidence="2">
    <location>
        <begin position="38"/>
        <end position="387"/>
    </location>
</feature>
<feature type="transmembrane region" description="Helical" evidence="1">
    <location>
        <begin position="279"/>
        <end position="299"/>
    </location>
</feature>
<feature type="transmembrane region" description="Helical" evidence="1">
    <location>
        <begin position="369"/>
        <end position="391"/>
    </location>
</feature>
<feature type="transmembrane region" description="Helical" evidence="1">
    <location>
        <begin position="166"/>
        <end position="186"/>
    </location>
</feature>
<dbReference type="Proteomes" id="UP000699975">
    <property type="component" value="Unassembled WGS sequence"/>
</dbReference>
<dbReference type="InterPro" id="IPR002656">
    <property type="entry name" value="Acyl_transf_3_dom"/>
</dbReference>
<keyword evidence="1" id="KW-0472">Membrane</keyword>
<dbReference type="EMBL" id="JAGSPB010000001">
    <property type="protein sequence ID" value="MBV7265292.1"/>
    <property type="molecule type" value="Genomic_DNA"/>
</dbReference>
<feature type="transmembrane region" description="Helical" evidence="1">
    <location>
        <begin position="207"/>
        <end position="234"/>
    </location>
</feature>
<name>A0ABS6SLA3_9SPHN</name>
<keyword evidence="4" id="KW-1185">Reference proteome</keyword>
<evidence type="ECO:0000256" key="1">
    <source>
        <dbReference type="SAM" id="Phobius"/>
    </source>
</evidence>